<reference evidence="14" key="1">
    <citation type="submission" date="2025-08" db="UniProtKB">
        <authorList>
            <consortium name="RefSeq"/>
        </authorList>
    </citation>
    <scope>IDENTIFICATION</scope>
    <source>
        <tissue evidence="14">Muscle</tissue>
    </source>
</reference>
<comment type="subcellular location">
    <subcellularLocation>
        <location evidence="1">Cell membrane</location>
        <topology evidence="1">Single-pass type I membrane protein</topology>
    </subcellularLocation>
</comment>
<feature type="chain" id="PRO_5046803868" evidence="11">
    <location>
        <begin position="24"/>
        <end position="926"/>
    </location>
</feature>
<feature type="region of interest" description="Disordered" evidence="9">
    <location>
        <begin position="387"/>
        <end position="412"/>
    </location>
</feature>
<protein>
    <submittedName>
        <fullName evidence="14">Transforming growth factor beta receptor type 3-like isoform X1</fullName>
    </submittedName>
</protein>
<name>A0ABM1SGG9_LIMPO</name>
<dbReference type="InterPro" id="IPR058899">
    <property type="entry name" value="TGFBR3/Endoglin-like_N"/>
</dbReference>
<keyword evidence="3 10" id="KW-0812">Transmembrane</keyword>
<evidence type="ECO:0000256" key="2">
    <source>
        <dbReference type="ARBA" id="ARBA00022475"/>
    </source>
</evidence>
<dbReference type="PANTHER" id="PTHR14002">
    <property type="entry name" value="ENDOGLIN/TGF-BETA RECEPTOR TYPE III"/>
    <property type="match status" value="1"/>
</dbReference>
<proteinExistence type="predicted"/>
<evidence type="ECO:0000256" key="1">
    <source>
        <dbReference type="ARBA" id="ARBA00004251"/>
    </source>
</evidence>
<keyword evidence="6 10" id="KW-0472">Membrane</keyword>
<accession>A0ABM1SGG9</accession>
<evidence type="ECO:0000259" key="12">
    <source>
        <dbReference type="PROSITE" id="PS51034"/>
    </source>
</evidence>
<keyword evidence="2" id="KW-1003">Cell membrane</keyword>
<feature type="signal peptide" evidence="11">
    <location>
        <begin position="1"/>
        <end position="23"/>
    </location>
</feature>
<evidence type="ECO:0000256" key="10">
    <source>
        <dbReference type="SAM" id="Phobius"/>
    </source>
</evidence>
<feature type="region of interest" description="Disordered" evidence="9">
    <location>
        <begin position="888"/>
        <end position="926"/>
    </location>
</feature>
<feature type="compositionally biased region" description="Low complexity" evidence="9">
    <location>
        <begin position="392"/>
        <end position="407"/>
    </location>
</feature>
<keyword evidence="7" id="KW-1015">Disulfide bond</keyword>
<feature type="domain" description="ZP" evidence="12">
    <location>
        <begin position="478"/>
        <end position="769"/>
    </location>
</feature>
<organism evidence="13 14">
    <name type="scientific">Limulus polyphemus</name>
    <name type="common">Atlantic horseshoe crab</name>
    <dbReference type="NCBI Taxonomy" id="6850"/>
    <lineage>
        <taxon>Eukaryota</taxon>
        <taxon>Metazoa</taxon>
        <taxon>Ecdysozoa</taxon>
        <taxon>Arthropoda</taxon>
        <taxon>Chelicerata</taxon>
        <taxon>Merostomata</taxon>
        <taxon>Xiphosura</taxon>
        <taxon>Limulidae</taxon>
        <taxon>Limulus</taxon>
    </lineage>
</organism>
<keyword evidence="4 11" id="KW-0732">Signal</keyword>
<evidence type="ECO:0000256" key="5">
    <source>
        <dbReference type="ARBA" id="ARBA00022989"/>
    </source>
</evidence>
<sequence>MDFHLINAMILLVIAIFSLTVTAMSSFEADSSRSCTVTWHFQSQYVTPLLEKTSHVTGCTSQDITRNSKEIHVIRLESAGFNTTSSSDFLPRVSLKVKPRIKNSIHVGPLVVILNTPTPVMWQLEVEQISNNSRFVVFITHESQVISSTPLRLTVREKHTSSLKKILNWARGHFGALTSLSRIRMANSVVLKIGVDGKFPELCEVTVEGKVDNLEASFIQPQPASGCTASQNIGPANRDVHVIKIRSTRESDEVVIHLQPQGAAERNAPSKPIIIKDLVLVLKSESAVRWRIDSWGVQGIVHVVAEHQVLPGLVPSFQLVKVKVQSLPNDTEELVSAMADIFGNVSTVMETNIANRVNIMVVGESAETDHRNVQSDGESLKDRLSVGQDEPQVLQSQQSDSVTVSSQIPPSPWNRLHREKNEFPLNLKGFSKTFLSAKSREIWNGRVKSSLTNTFHDKWQGNAGEKLAMEIKDLINLECQKDKLKLTLPKSSGKTIVARLNGTNTDLLEVTLQDQECKATTNVTHFILETSFRNCGFNIAFDGGRYHFKNQILFWSPVGVSDSFVDDEDMFSSEDGSGLGYNIHKALASHKRIAQSRLIFNKSFQCAFDFINDGSIFEMVNDARVYHMELYQDSHFHKMLQKGDGPIEVMARDNIYVKASIVAGPDMYIVTDECWISLYNSSYHVAEDQEVLIQHSCPKHLSVGLLSVESSNTGGNSRGLYHQQGFFFQLTERWIGHNVYLYCRLAACSEKTNSPIDGVKQCIDPKEYCVGNSIKQFLESRAGRHFSTIAKGPLHVLPLQGSRSSNVENSKTPILFKHLPPLNKHPDVLSSSDGSVQVKKDLCGKQNMVGVSTVAVVGIAFASFIIGVGLMAVLWFIHICTDPTRKAQDQQKGGVHHHHRHHHSGYDLSGHSGSSTPNSQAPMAVT</sequence>
<dbReference type="RefSeq" id="XP_022242724.1">
    <property type="nucleotide sequence ID" value="XM_022387016.1"/>
</dbReference>
<evidence type="ECO:0000256" key="9">
    <source>
        <dbReference type="SAM" id="MobiDB-lite"/>
    </source>
</evidence>
<feature type="transmembrane region" description="Helical" evidence="10">
    <location>
        <begin position="848"/>
        <end position="877"/>
    </location>
</feature>
<feature type="compositionally biased region" description="Polar residues" evidence="9">
    <location>
        <begin position="911"/>
        <end position="926"/>
    </location>
</feature>
<evidence type="ECO:0000256" key="11">
    <source>
        <dbReference type="SAM" id="SignalP"/>
    </source>
</evidence>
<keyword evidence="8" id="KW-0325">Glycoprotein</keyword>
<dbReference type="InterPro" id="IPR042235">
    <property type="entry name" value="ZP-C_dom"/>
</dbReference>
<evidence type="ECO:0000313" key="14">
    <source>
        <dbReference type="RefSeq" id="XP_022242724.1"/>
    </source>
</evidence>
<evidence type="ECO:0000256" key="6">
    <source>
        <dbReference type="ARBA" id="ARBA00023136"/>
    </source>
</evidence>
<keyword evidence="13" id="KW-1185">Reference proteome</keyword>
<dbReference type="Pfam" id="PF26060">
    <property type="entry name" value="TGFBR3_N"/>
    <property type="match status" value="2"/>
</dbReference>
<gene>
    <name evidence="14" type="primary">LOC111085973</name>
</gene>
<evidence type="ECO:0000256" key="8">
    <source>
        <dbReference type="ARBA" id="ARBA00023180"/>
    </source>
</evidence>
<evidence type="ECO:0000256" key="4">
    <source>
        <dbReference type="ARBA" id="ARBA00022729"/>
    </source>
</evidence>
<dbReference type="PANTHER" id="PTHR14002:SF45">
    <property type="entry name" value="ZP DOMAIN-CONTAINING PROTEIN"/>
    <property type="match status" value="1"/>
</dbReference>
<dbReference type="PROSITE" id="PS51034">
    <property type="entry name" value="ZP_2"/>
    <property type="match status" value="1"/>
</dbReference>
<feature type="compositionally biased region" description="Basic residues" evidence="9">
    <location>
        <begin position="894"/>
        <end position="903"/>
    </location>
</feature>
<dbReference type="Proteomes" id="UP000694941">
    <property type="component" value="Unplaced"/>
</dbReference>
<dbReference type="SMART" id="SM00241">
    <property type="entry name" value="ZP"/>
    <property type="match status" value="1"/>
</dbReference>
<keyword evidence="5 10" id="KW-1133">Transmembrane helix</keyword>
<evidence type="ECO:0000256" key="7">
    <source>
        <dbReference type="ARBA" id="ARBA00023157"/>
    </source>
</evidence>
<dbReference type="InterPro" id="IPR001507">
    <property type="entry name" value="ZP_dom"/>
</dbReference>
<evidence type="ECO:0000313" key="13">
    <source>
        <dbReference type="Proteomes" id="UP000694941"/>
    </source>
</evidence>
<dbReference type="Pfam" id="PF00100">
    <property type="entry name" value="Zona_pellucida"/>
    <property type="match status" value="1"/>
</dbReference>
<dbReference type="GeneID" id="111085973"/>
<dbReference type="Gene3D" id="2.60.40.4100">
    <property type="entry name" value="Zona pellucida, ZP-C domain"/>
    <property type="match status" value="1"/>
</dbReference>
<evidence type="ECO:0000256" key="3">
    <source>
        <dbReference type="ARBA" id="ARBA00022692"/>
    </source>
</evidence>
<dbReference type="InterPro" id="IPR055355">
    <property type="entry name" value="ZP-C"/>
</dbReference>